<evidence type="ECO:0000313" key="1">
    <source>
        <dbReference type="EMBL" id="OJH33679.1"/>
    </source>
</evidence>
<accession>A0A1L9AUJ7</accession>
<organism evidence="1 2">
    <name type="scientific">Cystobacter ferrugineus</name>
    <dbReference type="NCBI Taxonomy" id="83449"/>
    <lineage>
        <taxon>Bacteria</taxon>
        <taxon>Pseudomonadati</taxon>
        <taxon>Myxococcota</taxon>
        <taxon>Myxococcia</taxon>
        <taxon>Myxococcales</taxon>
        <taxon>Cystobacterineae</taxon>
        <taxon>Archangiaceae</taxon>
        <taxon>Cystobacter</taxon>
    </lineage>
</organism>
<dbReference type="Proteomes" id="UP000182229">
    <property type="component" value="Unassembled WGS sequence"/>
</dbReference>
<gene>
    <name evidence="1" type="ORF">BON30_47430</name>
</gene>
<keyword evidence="2" id="KW-1185">Reference proteome</keyword>
<dbReference type="STRING" id="83449.BON30_47430"/>
<reference evidence="2" key="1">
    <citation type="submission" date="2016-11" db="EMBL/GenBank/DDBJ databases">
        <authorList>
            <person name="Shukria A."/>
            <person name="Stevens D.C."/>
        </authorList>
    </citation>
    <scope>NUCLEOTIDE SEQUENCE [LARGE SCALE GENOMIC DNA]</scope>
    <source>
        <strain evidence="2">Cbfe23</strain>
    </source>
</reference>
<protein>
    <submittedName>
        <fullName evidence="1">Uncharacterized protein</fullName>
    </submittedName>
</protein>
<reference evidence="1 2" key="2">
    <citation type="submission" date="2016-12" db="EMBL/GenBank/DDBJ databases">
        <title>Draft Genome Sequence of Cystobacter ferrugineus Strain Cbfe23.</title>
        <authorList>
            <person name="Akbar S."/>
            <person name="Dowd S.E."/>
            <person name="Stevens D.C."/>
        </authorList>
    </citation>
    <scope>NUCLEOTIDE SEQUENCE [LARGE SCALE GENOMIC DNA]</scope>
    <source>
        <strain evidence="1 2">Cbfe23</strain>
    </source>
</reference>
<sequence length="180" mass="20441">MMERGDARKWLMGFTEQPEHHRLALAGCAALGDPFFIPWLLRMMRVPERTRRVAGESFRFITGADLSERPLEGSALEGAGDEAESDAEVLEMDADSELPWPAPEVVAAWWAERKEDFHSEVRYLLGHPMTPESLREGLRLGRQRERRSAALELAMRYPGQPLFDVGAPGFRQRQWLAALP</sequence>
<proteinExistence type="predicted"/>
<evidence type="ECO:0000313" key="2">
    <source>
        <dbReference type="Proteomes" id="UP000182229"/>
    </source>
</evidence>
<dbReference type="EMBL" id="MPIN01000030">
    <property type="protein sequence ID" value="OJH33679.1"/>
    <property type="molecule type" value="Genomic_DNA"/>
</dbReference>
<comment type="caution">
    <text evidence="1">The sequence shown here is derived from an EMBL/GenBank/DDBJ whole genome shotgun (WGS) entry which is preliminary data.</text>
</comment>
<name>A0A1L9AUJ7_9BACT</name>
<dbReference type="AlphaFoldDB" id="A0A1L9AUJ7"/>